<sequence>MPLKGRRYNTVAEIQSASKNVLDSLYGKQLPRRIPKAHYFEEDDVKNVNYLVSINQITLTGALQCPKDFNQKTTECLADYTIQLNNVENNDHKLLTGIDVEAIRAFCSSYQRGMNCIEDFKSKCSRKEKPRILINLSQNQKELNKLCDDDRLYEKYARCQTCFNRHRDHTENCFSKITKKTVNIFTKLKYPSDAVFCSNVKRVHNCIENTITDKCGKDAGKLVEYLLTPMIMKSAQCVLKDPVTTTSTPTTTRSTTHVRIIVPADRREETHITNGYGVTLLPPRLFYLTFFAVSFYYLMTFLSSGTLKWT</sequence>
<keyword evidence="1" id="KW-0812">Transmembrane</keyword>
<dbReference type="AlphaFoldDB" id="A0A6P7SJF9"/>
<keyword evidence="2" id="KW-1185">Reference proteome</keyword>
<name>A0A6P7SJF9_9MOLL</name>
<evidence type="ECO:0000313" key="2">
    <source>
        <dbReference type="Proteomes" id="UP000515154"/>
    </source>
</evidence>
<protein>
    <submittedName>
        <fullName evidence="3">Uncharacterized protein LOC115213329</fullName>
    </submittedName>
</protein>
<dbReference type="PANTHER" id="PTHR33964:SF1">
    <property type="entry name" value="RE45066P"/>
    <property type="match status" value="1"/>
</dbReference>
<dbReference type="RefSeq" id="XP_029638123.1">
    <property type="nucleotide sequence ID" value="XM_029782263.2"/>
</dbReference>
<dbReference type="PANTHER" id="PTHR33964">
    <property type="entry name" value="RE45066P-RELATED"/>
    <property type="match status" value="1"/>
</dbReference>
<proteinExistence type="predicted"/>
<accession>A0A6P7SJF9</accession>
<evidence type="ECO:0000256" key="1">
    <source>
        <dbReference type="SAM" id="Phobius"/>
    </source>
</evidence>
<gene>
    <name evidence="3" type="primary">LOC115213329</name>
</gene>
<feature type="transmembrane region" description="Helical" evidence="1">
    <location>
        <begin position="285"/>
        <end position="307"/>
    </location>
</feature>
<dbReference type="KEGG" id="osn:115213329"/>
<organism evidence="2 3">
    <name type="scientific">Octopus sinensis</name>
    <name type="common">East Asian common octopus</name>
    <dbReference type="NCBI Taxonomy" id="2607531"/>
    <lineage>
        <taxon>Eukaryota</taxon>
        <taxon>Metazoa</taxon>
        <taxon>Spiralia</taxon>
        <taxon>Lophotrochozoa</taxon>
        <taxon>Mollusca</taxon>
        <taxon>Cephalopoda</taxon>
        <taxon>Coleoidea</taxon>
        <taxon>Octopodiformes</taxon>
        <taxon>Octopoda</taxon>
        <taxon>Incirrata</taxon>
        <taxon>Octopodidae</taxon>
        <taxon>Octopus</taxon>
    </lineage>
</organism>
<keyword evidence="1" id="KW-1133">Transmembrane helix</keyword>
<keyword evidence="1" id="KW-0472">Membrane</keyword>
<reference evidence="3" key="1">
    <citation type="submission" date="2025-08" db="UniProtKB">
        <authorList>
            <consortium name="RefSeq"/>
        </authorList>
    </citation>
    <scope>IDENTIFICATION</scope>
</reference>
<evidence type="ECO:0000313" key="3">
    <source>
        <dbReference type="RefSeq" id="XP_029638123.1"/>
    </source>
</evidence>
<dbReference type="Proteomes" id="UP000515154">
    <property type="component" value="Linkage group LG6"/>
</dbReference>